<dbReference type="InterPro" id="IPR000620">
    <property type="entry name" value="EamA_dom"/>
</dbReference>
<feature type="transmembrane region" description="Helical" evidence="1">
    <location>
        <begin position="76"/>
        <end position="94"/>
    </location>
</feature>
<dbReference type="Pfam" id="PF00892">
    <property type="entry name" value="EamA"/>
    <property type="match status" value="2"/>
</dbReference>
<protein>
    <recommendedName>
        <fullName evidence="2">EamA domain-containing protein</fullName>
    </recommendedName>
</protein>
<organism evidence="3 4">
    <name type="scientific">Methylocystis rosea</name>
    <dbReference type="NCBI Taxonomy" id="173366"/>
    <lineage>
        <taxon>Bacteria</taxon>
        <taxon>Pseudomonadati</taxon>
        <taxon>Pseudomonadota</taxon>
        <taxon>Alphaproteobacteria</taxon>
        <taxon>Hyphomicrobiales</taxon>
        <taxon>Methylocystaceae</taxon>
        <taxon>Methylocystis</taxon>
    </lineage>
</organism>
<feature type="transmembrane region" description="Helical" evidence="1">
    <location>
        <begin position="106"/>
        <end position="125"/>
    </location>
</feature>
<gene>
    <name evidence="3" type="ORF">EHO51_10445</name>
</gene>
<keyword evidence="1" id="KW-0472">Membrane</keyword>
<dbReference type="RefSeq" id="WP_124738844.1">
    <property type="nucleotide sequence ID" value="NZ_CP034086.1"/>
</dbReference>
<feature type="domain" description="EamA" evidence="2">
    <location>
        <begin position="7"/>
        <end position="146"/>
    </location>
</feature>
<accession>A0A3G8M551</accession>
<keyword evidence="1" id="KW-1133">Transmembrane helix</keyword>
<reference evidence="3 4" key="1">
    <citation type="submission" date="2018-11" db="EMBL/GenBank/DDBJ databases">
        <title>Genome squencing of methanotrophic bacteria isolated from alkaline groundwater in Korea.</title>
        <authorList>
            <person name="Nguyen L.N."/>
        </authorList>
    </citation>
    <scope>NUCLEOTIDE SEQUENCE [LARGE SCALE GENOMIC DNA]</scope>
    <source>
        <strain evidence="3 4">GW6</strain>
    </source>
</reference>
<dbReference type="KEGG" id="mros:EHO51_10445"/>
<dbReference type="InterPro" id="IPR037185">
    <property type="entry name" value="EmrE-like"/>
</dbReference>
<name>A0A3G8M551_9HYPH</name>
<feature type="transmembrane region" description="Helical" evidence="1">
    <location>
        <begin position="131"/>
        <end position="149"/>
    </location>
</feature>
<evidence type="ECO:0000313" key="4">
    <source>
        <dbReference type="Proteomes" id="UP000273982"/>
    </source>
</evidence>
<sequence>MDLALLALFASLVTAICQSVTDLGTKAATRTADDRAILAAQWCAGAVLLTVACVVFYPGLLGAPRETLASLTRPEFWSLLAWSGALNVVAYVLYIRAFRLSDASLVAPLVLLTPVLMLFTSPIMTGEHAPPMGVFGVLFTVLGVGLLDADRANGRRFNFHVFARDKGARMMIGTAVIWSVTANIDKLGVRASTPLIWIAAVTIVISLCALLYWVAGRRPAPSAFNLRYAIGAGSAMAFGNTLQMWALTVLFTPYVIAIKRLSALFTVVASGRVLKEESSGRLLGAAVMLLGAVMIALARE</sequence>
<dbReference type="AlphaFoldDB" id="A0A3G8M551"/>
<evidence type="ECO:0000259" key="2">
    <source>
        <dbReference type="Pfam" id="PF00892"/>
    </source>
</evidence>
<feature type="transmembrane region" description="Helical" evidence="1">
    <location>
        <begin position="282"/>
        <end position="298"/>
    </location>
</feature>
<feature type="domain" description="EamA" evidence="2">
    <location>
        <begin position="167"/>
        <end position="296"/>
    </location>
</feature>
<dbReference type="Proteomes" id="UP000273982">
    <property type="component" value="Chromosome"/>
</dbReference>
<dbReference type="SUPFAM" id="SSF103481">
    <property type="entry name" value="Multidrug resistance efflux transporter EmrE"/>
    <property type="match status" value="2"/>
</dbReference>
<keyword evidence="1" id="KW-0812">Transmembrane</keyword>
<dbReference type="GO" id="GO:0016020">
    <property type="term" value="C:membrane"/>
    <property type="evidence" value="ECO:0007669"/>
    <property type="project" value="InterPro"/>
</dbReference>
<evidence type="ECO:0000256" key="1">
    <source>
        <dbReference type="SAM" id="Phobius"/>
    </source>
</evidence>
<feature type="transmembrane region" description="Helical" evidence="1">
    <location>
        <begin position="195"/>
        <end position="214"/>
    </location>
</feature>
<evidence type="ECO:0000313" key="3">
    <source>
        <dbReference type="EMBL" id="AZG77119.1"/>
    </source>
</evidence>
<proteinExistence type="predicted"/>
<dbReference type="EMBL" id="CP034086">
    <property type="protein sequence ID" value="AZG77119.1"/>
    <property type="molecule type" value="Genomic_DNA"/>
</dbReference>